<dbReference type="HOGENOM" id="CLU_145839_0_0_11"/>
<evidence type="ECO:0000313" key="1">
    <source>
        <dbReference type="EMBL" id="ACV77636.1"/>
    </source>
</evidence>
<reference evidence="1 2" key="2">
    <citation type="journal article" date="2010" name="Stand. Genomic Sci.">
        <title>Complete genome sequence of Nakamurella multipartita type strain (Y-104).</title>
        <authorList>
            <person name="Tice H."/>
            <person name="Mayilraj S."/>
            <person name="Sims D."/>
            <person name="Lapidus A."/>
            <person name="Nolan M."/>
            <person name="Lucas S."/>
            <person name="Glavina Del Rio T."/>
            <person name="Copeland A."/>
            <person name="Cheng J.F."/>
            <person name="Meincke L."/>
            <person name="Bruce D."/>
            <person name="Goodwin L."/>
            <person name="Pitluck S."/>
            <person name="Ivanova N."/>
            <person name="Mavromatis K."/>
            <person name="Ovchinnikova G."/>
            <person name="Pati A."/>
            <person name="Chen A."/>
            <person name="Palaniappan K."/>
            <person name="Land M."/>
            <person name="Hauser L."/>
            <person name="Chang Y.J."/>
            <person name="Jeffries C.D."/>
            <person name="Detter J.C."/>
            <person name="Brettin T."/>
            <person name="Rohde M."/>
            <person name="Goker M."/>
            <person name="Bristow J."/>
            <person name="Eisen J.A."/>
            <person name="Markowitz V."/>
            <person name="Hugenholtz P."/>
            <person name="Kyrpides N.C."/>
            <person name="Klenk H.P."/>
            <person name="Chen F."/>
        </authorList>
    </citation>
    <scope>NUCLEOTIDE SEQUENCE [LARGE SCALE GENOMIC DNA]</scope>
    <source>
        <strain evidence="2">ATCC 700099 / DSM 44233 / CIP 104796 / JCM 9543 / NBRC 105858 / Y-104</strain>
    </source>
</reference>
<dbReference type="STRING" id="479431.Namu_1231"/>
<proteinExistence type="predicted"/>
<dbReference type="RefSeq" id="WP_015746548.1">
    <property type="nucleotide sequence ID" value="NC_013235.1"/>
</dbReference>
<name>C8XDH2_NAKMY</name>
<sequence length="124" mass="12962">MDRLRLINLTQHEVVIDPGQAPAVRIPPSGSFARLIERQQPCPALTVNGSSIPVIAVSYGTIADLPEPQPGVGYIVSRLTAAARPRSDVYFPLGEIRDETGRIVGCRALGQFDPGGGGADASGG</sequence>
<dbReference type="InParanoid" id="C8XDH2"/>
<dbReference type="AlphaFoldDB" id="C8XDH2"/>
<evidence type="ECO:0000313" key="2">
    <source>
        <dbReference type="Proteomes" id="UP000002218"/>
    </source>
</evidence>
<dbReference type="KEGG" id="nml:Namu_1231"/>
<organism evidence="1 2">
    <name type="scientific">Nakamurella multipartita (strain ATCC 700099 / DSM 44233 / CIP 104796 / JCM 9543 / NBRC 105858 / Y-104)</name>
    <name type="common">Microsphaera multipartita</name>
    <dbReference type="NCBI Taxonomy" id="479431"/>
    <lineage>
        <taxon>Bacteria</taxon>
        <taxon>Bacillati</taxon>
        <taxon>Actinomycetota</taxon>
        <taxon>Actinomycetes</taxon>
        <taxon>Nakamurellales</taxon>
        <taxon>Nakamurellaceae</taxon>
        <taxon>Nakamurella</taxon>
    </lineage>
</organism>
<dbReference type="OrthoDB" id="3375485at2"/>
<dbReference type="EMBL" id="CP001737">
    <property type="protein sequence ID" value="ACV77636.1"/>
    <property type="molecule type" value="Genomic_DNA"/>
</dbReference>
<keyword evidence="2" id="KW-1185">Reference proteome</keyword>
<gene>
    <name evidence="1" type="ordered locus">Namu_1231</name>
</gene>
<reference evidence="2" key="1">
    <citation type="submission" date="2009-09" db="EMBL/GenBank/DDBJ databases">
        <title>The complete genome of Nakamurella multipartita DSM 44233.</title>
        <authorList>
            <consortium name="US DOE Joint Genome Institute (JGI-PGF)"/>
            <person name="Lucas S."/>
            <person name="Copeland A."/>
            <person name="Lapidus A."/>
            <person name="Glavina del Rio T."/>
            <person name="Dalin E."/>
            <person name="Tice H."/>
            <person name="Bruce D."/>
            <person name="Goodwin L."/>
            <person name="Pitluck S."/>
            <person name="Kyrpides N."/>
            <person name="Mavromatis K."/>
            <person name="Ivanova N."/>
            <person name="Ovchinnikova G."/>
            <person name="Sims D."/>
            <person name="Meincke L."/>
            <person name="Brettin T."/>
            <person name="Detter J.C."/>
            <person name="Han C."/>
            <person name="Larimer F."/>
            <person name="Land M."/>
            <person name="Hauser L."/>
            <person name="Markowitz V."/>
            <person name="Cheng J.-F."/>
            <person name="Hugenholtz P."/>
            <person name="Woyke T."/>
            <person name="Wu D."/>
            <person name="Klenk H.-P."/>
            <person name="Eisen J.A."/>
        </authorList>
    </citation>
    <scope>NUCLEOTIDE SEQUENCE [LARGE SCALE GENOMIC DNA]</scope>
    <source>
        <strain evidence="2">ATCC 700099 / DSM 44233 / CIP 104796 / JCM 9543 / NBRC 105858 / Y-104</strain>
    </source>
</reference>
<accession>C8XDH2</accession>
<dbReference type="Proteomes" id="UP000002218">
    <property type="component" value="Chromosome"/>
</dbReference>
<protein>
    <submittedName>
        <fullName evidence="1">Uncharacterized protein</fullName>
    </submittedName>
</protein>